<organism evidence="1 2">
    <name type="scientific">Mycobacterium basiliense</name>
    <dbReference type="NCBI Taxonomy" id="2094119"/>
    <lineage>
        <taxon>Bacteria</taxon>
        <taxon>Bacillati</taxon>
        <taxon>Actinomycetota</taxon>
        <taxon>Actinomycetes</taxon>
        <taxon>Mycobacteriales</taxon>
        <taxon>Mycobacteriaceae</taxon>
        <taxon>Mycobacterium</taxon>
    </lineage>
</organism>
<dbReference type="InterPro" id="IPR036689">
    <property type="entry name" value="ESAT-6-like_sf"/>
</dbReference>
<gene>
    <name evidence="1" type="primary">esxB_2</name>
    <name evidence="1" type="ORF">MB901379_00130</name>
</gene>
<dbReference type="SUPFAM" id="SSF140453">
    <property type="entry name" value="EsxAB dimer-like"/>
    <property type="match status" value="1"/>
</dbReference>
<dbReference type="Proteomes" id="UP000269998">
    <property type="component" value="Chromosome"/>
</dbReference>
<evidence type="ECO:0000313" key="2">
    <source>
        <dbReference type="Proteomes" id="UP000269998"/>
    </source>
</evidence>
<reference evidence="2" key="1">
    <citation type="submission" date="2018-02" db="EMBL/GenBank/DDBJ databases">
        <authorList>
            <person name="Seth-Smith MB H."/>
            <person name="Seth-Smith H."/>
        </authorList>
    </citation>
    <scope>NUCLEOTIDE SEQUENCE [LARGE SCALE GENOMIC DNA]</scope>
</reference>
<dbReference type="Gene3D" id="1.10.287.1060">
    <property type="entry name" value="ESAT-6-like"/>
    <property type="match status" value="1"/>
</dbReference>
<evidence type="ECO:0000313" key="1">
    <source>
        <dbReference type="EMBL" id="VDM86611.1"/>
    </source>
</evidence>
<dbReference type="Pfam" id="PF06013">
    <property type="entry name" value="WXG100"/>
    <property type="match status" value="1"/>
</dbReference>
<dbReference type="AlphaFoldDB" id="A0A3S4FMM0"/>
<dbReference type="KEGG" id="mbai:MB901379_00130"/>
<dbReference type="InterPro" id="IPR010310">
    <property type="entry name" value="T7SS_ESAT-6-like"/>
</dbReference>
<dbReference type="OrthoDB" id="4745693at2"/>
<accession>A0A3S4FMM0</accession>
<keyword evidence="2" id="KW-1185">Reference proteome</keyword>
<dbReference type="EMBL" id="LR130759">
    <property type="protein sequence ID" value="VDM86611.1"/>
    <property type="molecule type" value="Genomic_DNA"/>
</dbReference>
<proteinExistence type="predicted"/>
<name>A0A3S4FMM0_9MYCO</name>
<dbReference type="RefSeq" id="WP_158014844.1">
    <property type="nucleotide sequence ID" value="NZ_CBCSKE010000019.1"/>
</dbReference>
<protein>
    <submittedName>
        <fullName evidence="1">Secreted antigenic protein MTSA-10</fullName>
    </submittedName>
</protein>
<sequence length="100" mass="11048">MSEMTTDVATLTSQAHRFEHIADELKESIRRVELTASGLLLAWRGQASLAAQAAIVLFRQAASHQVKQLNEISTKISTAAMHYQQTDSDQTSLLSAQMDF</sequence>